<dbReference type="Proteomes" id="UP001232148">
    <property type="component" value="Unassembled WGS sequence"/>
</dbReference>
<evidence type="ECO:0000313" key="1">
    <source>
        <dbReference type="EMBL" id="KAK2021026.1"/>
    </source>
</evidence>
<comment type="caution">
    <text evidence="1">The sequence shown here is derived from an EMBL/GenBank/DDBJ whole genome shotgun (WGS) entry which is preliminary data.</text>
</comment>
<gene>
    <name evidence="1" type="ORF">LX32DRAFT_646821</name>
</gene>
<organism evidence="1 2">
    <name type="scientific">Colletotrichum zoysiae</name>
    <dbReference type="NCBI Taxonomy" id="1216348"/>
    <lineage>
        <taxon>Eukaryota</taxon>
        <taxon>Fungi</taxon>
        <taxon>Dikarya</taxon>
        <taxon>Ascomycota</taxon>
        <taxon>Pezizomycotina</taxon>
        <taxon>Sordariomycetes</taxon>
        <taxon>Hypocreomycetidae</taxon>
        <taxon>Glomerellales</taxon>
        <taxon>Glomerellaceae</taxon>
        <taxon>Colletotrichum</taxon>
        <taxon>Colletotrichum graminicola species complex</taxon>
    </lineage>
</organism>
<dbReference type="AlphaFoldDB" id="A0AAD9LT93"/>
<evidence type="ECO:0000313" key="2">
    <source>
        <dbReference type="Proteomes" id="UP001232148"/>
    </source>
</evidence>
<sequence length="106" mass="11035">MFRPSFIPRRHTPVFSSPSLAVAASVLPCSTSVQAEAHPGAALIGWFFSSSQPRQQPPAICLLSSSSSSSIEPLSDSLDDPRVSVYSSRVAPQSIAAAAAPISVPI</sequence>
<accession>A0AAD9LT93</accession>
<keyword evidence="2" id="KW-1185">Reference proteome</keyword>
<protein>
    <submittedName>
        <fullName evidence="1">Uncharacterized protein</fullName>
    </submittedName>
</protein>
<dbReference type="EMBL" id="MU843145">
    <property type="protein sequence ID" value="KAK2021026.1"/>
    <property type="molecule type" value="Genomic_DNA"/>
</dbReference>
<name>A0AAD9LT93_9PEZI</name>
<reference evidence="1" key="1">
    <citation type="submission" date="2021-06" db="EMBL/GenBank/DDBJ databases">
        <title>Comparative genomics, transcriptomics and evolutionary studies reveal genomic signatures of adaptation to plant cell wall in hemibiotrophic fungi.</title>
        <authorList>
            <consortium name="DOE Joint Genome Institute"/>
            <person name="Baroncelli R."/>
            <person name="Diaz J.F."/>
            <person name="Benocci T."/>
            <person name="Peng M."/>
            <person name="Battaglia E."/>
            <person name="Haridas S."/>
            <person name="Andreopoulos W."/>
            <person name="Labutti K."/>
            <person name="Pangilinan J."/>
            <person name="Floch G.L."/>
            <person name="Makela M.R."/>
            <person name="Henrissat B."/>
            <person name="Grigoriev I.V."/>
            <person name="Crouch J.A."/>
            <person name="De Vries R.P."/>
            <person name="Sukno S.A."/>
            <person name="Thon M.R."/>
        </authorList>
    </citation>
    <scope>NUCLEOTIDE SEQUENCE</scope>
    <source>
        <strain evidence="1">MAFF235873</strain>
    </source>
</reference>
<proteinExistence type="predicted"/>